<keyword evidence="2" id="KW-1185">Reference proteome</keyword>
<evidence type="ECO:0000313" key="1">
    <source>
        <dbReference type="EMBL" id="KIM83284.1"/>
    </source>
</evidence>
<evidence type="ECO:0000313" key="2">
    <source>
        <dbReference type="Proteomes" id="UP000054166"/>
    </source>
</evidence>
<protein>
    <submittedName>
        <fullName evidence="1">Uncharacterized protein</fullName>
    </submittedName>
</protein>
<organism evidence="1 2">
    <name type="scientific">Piloderma croceum (strain F 1598)</name>
    <dbReference type="NCBI Taxonomy" id="765440"/>
    <lineage>
        <taxon>Eukaryota</taxon>
        <taxon>Fungi</taxon>
        <taxon>Dikarya</taxon>
        <taxon>Basidiomycota</taxon>
        <taxon>Agaricomycotina</taxon>
        <taxon>Agaricomycetes</taxon>
        <taxon>Agaricomycetidae</taxon>
        <taxon>Atheliales</taxon>
        <taxon>Atheliaceae</taxon>
        <taxon>Piloderma</taxon>
    </lineage>
</organism>
<proteinExistence type="predicted"/>
<reference evidence="2" key="2">
    <citation type="submission" date="2015-01" db="EMBL/GenBank/DDBJ databases">
        <title>Evolutionary Origins and Diversification of the Mycorrhizal Mutualists.</title>
        <authorList>
            <consortium name="DOE Joint Genome Institute"/>
            <consortium name="Mycorrhizal Genomics Consortium"/>
            <person name="Kohler A."/>
            <person name="Kuo A."/>
            <person name="Nagy L.G."/>
            <person name="Floudas D."/>
            <person name="Copeland A."/>
            <person name="Barry K.W."/>
            <person name="Cichocki N."/>
            <person name="Veneault-Fourrey C."/>
            <person name="LaButti K."/>
            <person name="Lindquist E.A."/>
            <person name="Lipzen A."/>
            <person name="Lundell T."/>
            <person name="Morin E."/>
            <person name="Murat C."/>
            <person name="Riley R."/>
            <person name="Ohm R."/>
            <person name="Sun H."/>
            <person name="Tunlid A."/>
            <person name="Henrissat B."/>
            <person name="Grigoriev I.V."/>
            <person name="Hibbett D.S."/>
            <person name="Martin F."/>
        </authorList>
    </citation>
    <scope>NUCLEOTIDE SEQUENCE [LARGE SCALE GENOMIC DNA]</scope>
    <source>
        <strain evidence="2">F 1598</strain>
    </source>
</reference>
<dbReference type="InParanoid" id="A0A0C3FV08"/>
<accession>A0A0C3FV08</accession>
<gene>
    <name evidence="1" type="ORF">PILCRDRAFT_819534</name>
</gene>
<name>A0A0C3FV08_PILCF</name>
<dbReference type="AlphaFoldDB" id="A0A0C3FV08"/>
<reference evidence="1 2" key="1">
    <citation type="submission" date="2014-04" db="EMBL/GenBank/DDBJ databases">
        <authorList>
            <consortium name="DOE Joint Genome Institute"/>
            <person name="Kuo A."/>
            <person name="Tarkka M."/>
            <person name="Buscot F."/>
            <person name="Kohler A."/>
            <person name="Nagy L.G."/>
            <person name="Floudas D."/>
            <person name="Copeland A."/>
            <person name="Barry K.W."/>
            <person name="Cichocki N."/>
            <person name="Veneault-Fourrey C."/>
            <person name="LaButti K."/>
            <person name="Lindquist E.A."/>
            <person name="Lipzen A."/>
            <person name="Lundell T."/>
            <person name="Morin E."/>
            <person name="Murat C."/>
            <person name="Sun H."/>
            <person name="Tunlid A."/>
            <person name="Henrissat B."/>
            <person name="Grigoriev I.V."/>
            <person name="Hibbett D.S."/>
            <person name="Martin F."/>
            <person name="Nordberg H.P."/>
            <person name="Cantor M.N."/>
            <person name="Hua S.X."/>
        </authorList>
    </citation>
    <scope>NUCLEOTIDE SEQUENCE [LARGE SCALE GENOMIC DNA]</scope>
    <source>
        <strain evidence="1 2">F 1598</strain>
    </source>
</reference>
<dbReference type="EMBL" id="KN832991">
    <property type="protein sequence ID" value="KIM83284.1"/>
    <property type="molecule type" value="Genomic_DNA"/>
</dbReference>
<dbReference type="HOGENOM" id="CLU_2740918_0_0_1"/>
<sequence length="71" mass="7736">MLIGFVDGTPDDGKPIFAVRYQSILGISRECSPSRLTVCPFPMLTDPRLRSVLNTGNGAPTAFNDLQQLLL</sequence>
<dbReference type="Proteomes" id="UP000054166">
    <property type="component" value="Unassembled WGS sequence"/>
</dbReference>